<reference evidence="2" key="1">
    <citation type="journal article" date="2014" name="Science">
        <title>Ancient hybridizations among the ancestral genomes of bread wheat.</title>
        <authorList>
            <consortium name="International Wheat Genome Sequencing Consortium,"/>
            <person name="Marcussen T."/>
            <person name="Sandve S.R."/>
            <person name="Heier L."/>
            <person name="Spannagl M."/>
            <person name="Pfeifer M."/>
            <person name="Jakobsen K.S."/>
            <person name="Wulff B.B."/>
            <person name="Steuernagel B."/>
            <person name="Mayer K.F."/>
            <person name="Olsen O.A."/>
        </authorList>
    </citation>
    <scope>NUCLEOTIDE SEQUENCE [LARGE SCALE GENOMIC DNA]</scope>
    <source>
        <strain evidence="2">cv. AL8/78</strain>
    </source>
</reference>
<dbReference type="AlphaFoldDB" id="A0A453K3G4"/>
<proteinExistence type="predicted"/>
<reference evidence="1" key="3">
    <citation type="journal article" date="2017" name="Nature">
        <title>Genome sequence of the progenitor of the wheat D genome Aegilops tauschii.</title>
        <authorList>
            <person name="Luo M.C."/>
            <person name="Gu Y.Q."/>
            <person name="Puiu D."/>
            <person name="Wang H."/>
            <person name="Twardziok S.O."/>
            <person name="Deal K.R."/>
            <person name="Huo N."/>
            <person name="Zhu T."/>
            <person name="Wang L."/>
            <person name="Wang Y."/>
            <person name="McGuire P.E."/>
            <person name="Liu S."/>
            <person name="Long H."/>
            <person name="Ramasamy R.K."/>
            <person name="Rodriguez J.C."/>
            <person name="Van S.L."/>
            <person name="Yuan L."/>
            <person name="Wang Z."/>
            <person name="Xia Z."/>
            <person name="Xiao L."/>
            <person name="Anderson O.D."/>
            <person name="Ouyang S."/>
            <person name="Liang Y."/>
            <person name="Zimin A.V."/>
            <person name="Pertea G."/>
            <person name="Qi P."/>
            <person name="Bennetzen J.L."/>
            <person name="Dai X."/>
            <person name="Dawson M.W."/>
            <person name="Muller H.G."/>
            <person name="Kugler K."/>
            <person name="Rivarola-Duarte L."/>
            <person name="Spannagl M."/>
            <person name="Mayer K.F.X."/>
            <person name="Lu F.H."/>
            <person name="Bevan M.W."/>
            <person name="Leroy P."/>
            <person name="Li P."/>
            <person name="You F.M."/>
            <person name="Sun Q."/>
            <person name="Liu Z."/>
            <person name="Lyons E."/>
            <person name="Wicker T."/>
            <person name="Salzberg S.L."/>
            <person name="Devos K.M."/>
            <person name="Dvorak J."/>
        </authorList>
    </citation>
    <scope>NUCLEOTIDE SEQUENCE [LARGE SCALE GENOMIC DNA]</scope>
    <source>
        <strain evidence="1">cv. AL8/78</strain>
    </source>
</reference>
<reference evidence="1" key="5">
    <citation type="journal article" date="2021" name="G3 (Bethesda)">
        <title>Aegilops tauschii genome assembly Aet v5.0 features greater sequence contiguity and improved annotation.</title>
        <authorList>
            <person name="Wang L."/>
            <person name="Zhu T."/>
            <person name="Rodriguez J.C."/>
            <person name="Deal K.R."/>
            <person name="Dubcovsky J."/>
            <person name="McGuire P.E."/>
            <person name="Lux T."/>
            <person name="Spannagl M."/>
            <person name="Mayer K.F.X."/>
            <person name="Baldrich P."/>
            <person name="Meyers B.C."/>
            <person name="Huo N."/>
            <person name="Gu Y.Q."/>
            <person name="Zhou H."/>
            <person name="Devos K.M."/>
            <person name="Bennetzen J.L."/>
            <person name="Unver T."/>
            <person name="Budak H."/>
            <person name="Gulick P.J."/>
            <person name="Galiba G."/>
            <person name="Kalapos B."/>
            <person name="Nelson D.R."/>
            <person name="Li P."/>
            <person name="You F.M."/>
            <person name="Luo M.C."/>
            <person name="Dvorak J."/>
        </authorList>
    </citation>
    <scope>NUCLEOTIDE SEQUENCE [LARGE SCALE GENOMIC DNA]</scope>
    <source>
        <strain evidence="1">cv. AL8/78</strain>
    </source>
</reference>
<dbReference type="Gramene" id="AET5Gv20272100.8">
    <property type="protein sequence ID" value="AET5Gv20272100.8"/>
    <property type="gene ID" value="AET5Gv20272100"/>
</dbReference>
<evidence type="ECO:0000313" key="2">
    <source>
        <dbReference type="Proteomes" id="UP000015105"/>
    </source>
</evidence>
<dbReference type="EnsemblPlants" id="AET5Gv20272100.8">
    <property type="protein sequence ID" value="AET5Gv20272100.8"/>
    <property type="gene ID" value="AET5Gv20272100"/>
</dbReference>
<organism evidence="1 2">
    <name type="scientific">Aegilops tauschii subsp. strangulata</name>
    <name type="common">Goatgrass</name>
    <dbReference type="NCBI Taxonomy" id="200361"/>
    <lineage>
        <taxon>Eukaryota</taxon>
        <taxon>Viridiplantae</taxon>
        <taxon>Streptophyta</taxon>
        <taxon>Embryophyta</taxon>
        <taxon>Tracheophyta</taxon>
        <taxon>Spermatophyta</taxon>
        <taxon>Magnoliopsida</taxon>
        <taxon>Liliopsida</taxon>
        <taxon>Poales</taxon>
        <taxon>Poaceae</taxon>
        <taxon>BOP clade</taxon>
        <taxon>Pooideae</taxon>
        <taxon>Triticodae</taxon>
        <taxon>Triticeae</taxon>
        <taxon>Triticinae</taxon>
        <taxon>Aegilops</taxon>
    </lineage>
</organism>
<reference evidence="1" key="4">
    <citation type="submission" date="2019-03" db="UniProtKB">
        <authorList>
            <consortium name="EnsemblPlants"/>
        </authorList>
    </citation>
    <scope>IDENTIFICATION</scope>
</reference>
<accession>A0A453K3G4</accession>
<dbReference type="Proteomes" id="UP000015105">
    <property type="component" value="Chromosome 5D"/>
</dbReference>
<sequence>MDHKIGGNMIVRCFCKDPHFADMTGGSSVNGVALKAPRRLVSTG</sequence>
<protein>
    <submittedName>
        <fullName evidence="1">Uncharacterized protein</fullName>
    </submittedName>
</protein>
<evidence type="ECO:0000313" key="1">
    <source>
        <dbReference type="EnsemblPlants" id="AET5Gv20272100.8"/>
    </source>
</evidence>
<reference evidence="2" key="2">
    <citation type="journal article" date="2017" name="Nat. Plants">
        <title>The Aegilops tauschii genome reveals multiple impacts of transposons.</title>
        <authorList>
            <person name="Zhao G."/>
            <person name="Zou C."/>
            <person name="Li K."/>
            <person name="Wang K."/>
            <person name="Li T."/>
            <person name="Gao L."/>
            <person name="Zhang X."/>
            <person name="Wang H."/>
            <person name="Yang Z."/>
            <person name="Liu X."/>
            <person name="Jiang W."/>
            <person name="Mao L."/>
            <person name="Kong X."/>
            <person name="Jiao Y."/>
            <person name="Jia J."/>
        </authorList>
    </citation>
    <scope>NUCLEOTIDE SEQUENCE [LARGE SCALE GENOMIC DNA]</scope>
    <source>
        <strain evidence="2">cv. AL8/78</strain>
    </source>
</reference>
<keyword evidence="2" id="KW-1185">Reference proteome</keyword>
<name>A0A453K3G4_AEGTS</name>